<keyword evidence="5" id="KW-1185">Reference proteome</keyword>
<dbReference type="STRING" id="51642.NSMM_250002"/>
<dbReference type="PROSITE" id="PS00678">
    <property type="entry name" value="WD_REPEATS_1"/>
    <property type="match status" value="1"/>
</dbReference>
<dbReference type="Pfam" id="PF00400">
    <property type="entry name" value="WD40"/>
    <property type="match status" value="1"/>
</dbReference>
<feature type="repeat" description="WD" evidence="3">
    <location>
        <begin position="264"/>
        <end position="290"/>
    </location>
</feature>
<gene>
    <name evidence="4" type="ORF">NSMM_250002</name>
</gene>
<keyword evidence="1 3" id="KW-0853">WD repeat</keyword>
<dbReference type="EMBL" id="FMWO01000031">
    <property type="protein sequence ID" value="SCZ84676.1"/>
    <property type="molecule type" value="Genomic_DNA"/>
</dbReference>
<keyword evidence="2" id="KW-0677">Repeat</keyword>
<dbReference type="SUPFAM" id="SSF50998">
    <property type="entry name" value="Quinoprotein alcohol dehydrogenase-like"/>
    <property type="match status" value="1"/>
</dbReference>
<evidence type="ECO:0000256" key="2">
    <source>
        <dbReference type="ARBA" id="ARBA00022737"/>
    </source>
</evidence>
<reference evidence="4 5" key="1">
    <citation type="submission" date="2016-10" db="EMBL/GenBank/DDBJ databases">
        <authorList>
            <person name="de Groot N.N."/>
        </authorList>
    </citation>
    <scope>NUCLEOTIDE SEQUENCE [LARGE SCALE GENOMIC DNA]</scope>
    <source>
        <strain evidence="4">1</strain>
    </source>
</reference>
<evidence type="ECO:0000313" key="5">
    <source>
        <dbReference type="Proteomes" id="UP000198729"/>
    </source>
</evidence>
<dbReference type="InterPro" id="IPR011047">
    <property type="entry name" value="Quinoprotein_ADH-like_sf"/>
</dbReference>
<dbReference type="PANTHER" id="PTHR19879:SF9">
    <property type="entry name" value="TRANSCRIPTION INITIATION FACTOR TFIID SUBUNIT 5"/>
    <property type="match status" value="1"/>
</dbReference>
<evidence type="ECO:0000256" key="1">
    <source>
        <dbReference type="ARBA" id="ARBA00022574"/>
    </source>
</evidence>
<dbReference type="InterPro" id="IPR001680">
    <property type="entry name" value="WD40_rpt"/>
</dbReference>
<accession>A0A1G5SBX4</accession>
<organism evidence="4 5">
    <name type="scientific">Nitrosomonas mobilis</name>
    <dbReference type="NCBI Taxonomy" id="51642"/>
    <lineage>
        <taxon>Bacteria</taxon>
        <taxon>Pseudomonadati</taxon>
        <taxon>Pseudomonadota</taxon>
        <taxon>Betaproteobacteria</taxon>
        <taxon>Nitrosomonadales</taxon>
        <taxon>Nitrosomonadaceae</taxon>
        <taxon>Nitrosomonas</taxon>
    </lineage>
</organism>
<dbReference type="PANTHER" id="PTHR19879">
    <property type="entry name" value="TRANSCRIPTION INITIATION FACTOR TFIID"/>
    <property type="match status" value="1"/>
</dbReference>
<dbReference type="Proteomes" id="UP000198729">
    <property type="component" value="Unassembled WGS sequence"/>
</dbReference>
<dbReference type="AlphaFoldDB" id="A0A1G5SBX4"/>
<evidence type="ECO:0000313" key="4">
    <source>
        <dbReference type="EMBL" id="SCZ84676.1"/>
    </source>
</evidence>
<dbReference type="OrthoDB" id="135039at2"/>
<sequence length="388" mass="42624">MIAASGDGAVLVWQAGKKKAVRLGDFQTDSVEASVAFSPDSSRLLVPSDVYKGEAYLYDAKTFEQLLTFSPVFPVGDLYDELAQFSPDGSKIMVISGKSENGNWNGSFARIWDAVRGKELAVIGPHKNLHYSAFVGKGDRVMTAGGSFIRFWNTENGAPLVEIRVREGDGGVVRATASPDGSLVAAGNAWSRAAVWDTHTGDLVTELKGARENTNVHGFTLDGQYVVTSDDVGTIGLWHPRSGQLIRTIHGPEVENSLFNISVSGRYLLASSNDLTLRLWDIETGSLLFLTDLEPYWTKKVNIPKRLLFPSSILRPTGNQVLAHIAQAEPGLVFDLPYKNFEEVIEAAYAAVPYRFTNDERKELVLDLFGRPDPRVTDFELLTADVRR</sequence>
<dbReference type="SMART" id="SM00320">
    <property type="entry name" value="WD40"/>
    <property type="match status" value="4"/>
</dbReference>
<proteinExistence type="predicted"/>
<dbReference type="Gene3D" id="2.130.10.10">
    <property type="entry name" value="YVTN repeat-like/Quinoprotein amine dehydrogenase"/>
    <property type="match status" value="2"/>
</dbReference>
<dbReference type="InterPro" id="IPR015943">
    <property type="entry name" value="WD40/YVTN_repeat-like_dom_sf"/>
</dbReference>
<evidence type="ECO:0000256" key="3">
    <source>
        <dbReference type="PROSITE-ProRule" id="PRU00221"/>
    </source>
</evidence>
<protein>
    <submittedName>
        <fullName evidence="4">Uncharacterized protein</fullName>
    </submittedName>
</protein>
<dbReference type="PROSITE" id="PS50082">
    <property type="entry name" value="WD_REPEATS_2"/>
    <property type="match status" value="1"/>
</dbReference>
<name>A0A1G5SBX4_9PROT</name>
<dbReference type="InterPro" id="IPR019775">
    <property type="entry name" value="WD40_repeat_CS"/>
</dbReference>